<dbReference type="SMART" id="SM00108">
    <property type="entry name" value="B_lectin"/>
    <property type="match status" value="1"/>
</dbReference>
<organism evidence="2 3">
    <name type="scientific">Penicilliopsis zonata CBS 506.65</name>
    <dbReference type="NCBI Taxonomy" id="1073090"/>
    <lineage>
        <taxon>Eukaryota</taxon>
        <taxon>Fungi</taxon>
        <taxon>Dikarya</taxon>
        <taxon>Ascomycota</taxon>
        <taxon>Pezizomycotina</taxon>
        <taxon>Eurotiomycetes</taxon>
        <taxon>Eurotiomycetidae</taxon>
        <taxon>Eurotiales</taxon>
        <taxon>Aspergillaceae</taxon>
        <taxon>Penicilliopsis</taxon>
    </lineage>
</organism>
<reference evidence="3" key="1">
    <citation type="journal article" date="2017" name="Genome Biol.">
        <title>Comparative genomics reveals high biological diversity and specific adaptations in the industrially and medically important fungal genus Aspergillus.</title>
        <authorList>
            <person name="de Vries R.P."/>
            <person name="Riley R."/>
            <person name="Wiebenga A."/>
            <person name="Aguilar-Osorio G."/>
            <person name="Amillis S."/>
            <person name="Uchima C.A."/>
            <person name="Anderluh G."/>
            <person name="Asadollahi M."/>
            <person name="Askin M."/>
            <person name="Barry K."/>
            <person name="Battaglia E."/>
            <person name="Bayram O."/>
            <person name="Benocci T."/>
            <person name="Braus-Stromeyer S.A."/>
            <person name="Caldana C."/>
            <person name="Canovas D."/>
            <person name="Cerqueira G.C."/>
            <person name="Chen F."/>
            <person name="Chen W."/>
            <person name="Choi C."/>
            <person name="Clum A."/>
            <person name="Dos Santos R.A."/>
            <person name="Damasio A.R."/>
            <person name="Diallinas G."/>
            <person name="Emri T."/>
            <person name="Fekete E."/>
            <person name="Flipphi M."/>
            <person name="Freyberg S."/>
            <person name="Gallo A."/>
            <person name="Gournas C."/>
            <person name="Habgood R."/>
            <person name="Hainaut M."/>
            <person name="Harispe M.L."/>
            <person name="Henrissat B."/>
            <person name="Hilden K.S."/>
            <person name="Hope R."/>
            <person name="Hossain A."/>
            <person name="Karabika E."/>
            <person name="Karaffa L."/>
            <person name="Karanyi Z."/>
            <person name="Krasevec N."/>
            <person name="Kuo A."/>
            <person name="Kusch H."/>
            <person name="LaButti K."/>
            <person name="Lagendijk E.L."/>
            <person name="Lapidus A."/>
            <person name="Levasseur A."/>
            <person name="Lindquist E."/>
            <person name="Lipzen A."/>
            <person name="Logrieco A.F."/>
            <person name="MacCabe A."/>
            <person name="Maekelae M.R."/>
            <person name="Malavazi I."/>
            <person name="Melin P."/>
            <person name="Meyer V."/>
            <person name="Mielnichuk N."/>
            <person name="Miskei M."/>
            <person name="Molnar A.P."/>
            <person name="Mule G."/>
            <person name="Ngan C.Y."/>
            <person name="Orejas M."/>
            <person name="Orosz E."/>
            <person name="Ouedraogo J.P."/>
            <person name="Overkamp K.M."/>
            <person name="Park H.-S."/>
            <person name="Perrone G."/>
            <person name="Piumi F."/>
            <person name="Punt P.J."/>
            <person name="Ram A.F."/>
            <person name="Ramon A."/>
            <person name="Rauscher S."/>
            <person name="Record E."/>
            <person name="Riano-Pachon D.M."/>
            <person name="Robert V."/>
            <person name="Roehrig J."/>
            <person name="Ruller R."/>
            <person name="Salamov A."/>
            <person name="Salih N.S."/>
            <person name="Samson R.A."/>
            <person name="Sandor E."/>
            <person name="Sanguinetti M."/>
            <person name="Schuetze T."/>
            <person name="Sepcic K."/>
            <person name="Shelest E."/>
            <person name="Sherlock G."/>
            <person name="Sophianopoulou V."/>
            <person name="Squina F.M."/>
            <person name="Sun H."/>
            <person name="Susca A."/>
            <person name="Todd R.B."/>
            <person name="Tsang A."/>
            <person name="Unkles S.E."/>
            <person name="van de Wiele N."/>
            <person name="van Rossen-Uffink D."/>
            <person name="Oliveira J.V."/>
            <person name="Vesth T.C."/>
            <person name="Visser J."/>
            <person name="Yu J.-H."/>
            <person name="Zhou M."/>
            <person name="Andersen M.R."/>
            <person name="Archer D.B."/>
            <person name="Baker S.E."/>
            <person name="Benoit I."/>
            <person name="Brakhage A.A."/>
            <person name="Braus G.H."/>
            <person name="Fischer R."/>
            <person name="Frisvad J.C."/>
            <person name="Goldman G.H."/>
            <person name="Houbraken J."/>
            <person name="Oakley B."/>
            <person name="Pocsi I."/>
            <person name="Scazzocchio C."/>
            <person name="Seiboth B."/>
            <person name="vanKuyk P.A."/>
            <person name="Wortman J."/>
            <person name="Dyer P.S."/>
            <person name="Grigoriev I.V."/>
        </authorList>
    </citation>
    <scope>NUCLEOTIDE SEQUENCE [LARGE SCALE GENOMIC DNA]</scope>
    <source>
        <strain evidence="3">CBS 506.65</strain>
    </source>
</reference>
<dbReference type="AlphaFoldDB" id="A0A1L9S5H0"/>
<protein>
    <recommendedName>
        <fullName evidence="1">Bulb-type lectin domain-containing protein</fullName>
    </recommendedName>
</protein>
<dbReference type="GeneID" id="34611728"/>
<accession>A0A1L9S5H0</accession>
<dbReference type="VEuPathDB" id="FungiDB:ASPZODRAFT_147396"/>
<dbReference type="OrthoDB" id="1884773at2759"/>
<proteinExistence type="predicted"/>
<gene>
    <name evidence="2" type="ORF">ASPZODRAFT_147396</name>
</gene>
<name>A0A1L9S5H0_9EURO</name>
<dbReference type="RefSeq" id="XP_022576921.1">
    <property type="nucleotide sequence ID" value="XM_022725263.1"/>
</dbReference>
<dbReference type="Proteomes" id="UP000184188">
    <property type="component" value="Unassembled WGS sequence"/>
</dbReference>
<feature type="domain" description="Bulb-type lectin" evidence="1">
    <location>
        <begin position="3"/>
        <end position="116"/>
    </location>
</feature>
<dbReference type="InterPro" id="IPR001480">
    <property type="entry name" value="Bulb-type_lectin_dom"/>
</dbReference>
<evidence type="ECO:0000313" key="3">
    <source>
        <dbReference type="Proteomes" id="UP000184188"/>
    </source>
</evidence>
<dbReference type="PROSITE" id="PS50927">
    <property type="entry name" value="BULB_LECTIN"/>
    <property type="match status" value="1"/>
</dbReference>
<keyword evidence="3" id="KW-1185">Reference proteome</keyword>
<sequence>MSHNTLGNGEWLNVGQSLFSQDGSVELRMQSDGKIAVYWGGECRFQNTATQRNDIKGIIMQEDGNMVIYDHHQKPVWATNTGPGGPGDSTVICTVQNDGNVVLYKGTPIWSSNTHK</sequence>
<evidence type="ECO:0000313" key="2">
    <source>
        <dbReference type="EMBL" id="OJJ42411.1"/>
    </source>
</evidence>
<dbReference type="EMBL" id="KV878360">
    <property type="protein sequence ID" value="OJJ42411.1"/>
    <property type="molecule type" value="Genomic_DNA"/>
</dbReference>
<dbReference type="SUPFAM" id="SSF51110">
    <property type="entry name" value="alpha-D-mannose-specific plant lectins"/>
    <property type="match status" value="1"/>
</dbReference>
<dbReference type="Gene3D" id="2.90.10.10">
    <property type="entry name" value="Bulb-type lectin domain"/>
    <property type="match status" value="3"/>
</dbReference>
<dbReference type="InterPro" id="IPR036426">
    <property type="entry name" value="Bulb-type_lectin_dom_sf"/>
</dbReference>
<evidence type="ECO:0000259" key="1">
    <source>
        <dbReference type="PROSITE" id="PS50927"/>
    </source>
</evidence>